<dbReference type="AlphaFoldDB" id="A0A5U7LUS5"/>
<evidence type="ECO:0008006" key="3">
    <source>
        <dbReference type="Google" id="ProtNLM"/>
    </source>
</evidence>
<sequence length="161" mass="17931">MKLRLFTKQALIVAAILGCNISLAGTNETVLNRAQSAYLSNLINSQLKNQDDRHYIFDHWSEAQRVAEFICAPLAKNLIKQRFPDVDKIILDQGPDNKQKLISSTLLAGNGQYRVGNTWTPFSYECELSDQTGKATKFRILNREKVVVAPGPVIPGKGVTE</sequence>
<organism evidence="2">
    <name type="scientific">Salmonella enterica</name>
    <name type="common">Salmonella choleraesuis</name>
    <dbReference type="NCBI Taxonomy" id="28901"/>
    <lineage>
        <taxon>Bacteria</taxon>
        <taxon>Pseudomonadati</taxon>
        <taxon>Pseudomonadota</taxon>
        <taxon>Gammaproteobacteria</taxon>
        <taxon>Enterobacterales</taxon>
        <taxon>Enterobacteriaceae</taxon>
        <taxon>Salmonella</taxon>
    </lineage>
</organism>
<gene>
    <name evidence="2" type="ORF">BVJ40_14770</name>
</gene>
<name>A0A5U7LUS5_SALER</name>
<feature type="signal peptide" evidence="1">
    <location>
        <begin position="1"/>
        <end position="24"/>
    </location>
</feature>
<feature type="chain" id="PRO_5026291623" description="DUF930 domain-containing protein" evidence="1">
    <location>
        <begin position="25"/>
        <end position="161"/>
    </location>
</feature>
<accession>A0A5U7LUS5</accession>
<proteinExistence type="predicted"/>
<dbReference type="EMBL" id="AAGSEK010000028">
    <property type="protein sequence ID" value="EBR4142579.1"/>
    <property type="molecule type" value="Genomic_DNA"/>
</dbReference>
<keyword evidence="1" id="KW-0732">Signal</keyword>
<evidence type="ECO:0000256" key="1">
    <source>
        <dbReference type="SAM" id="SignalP"/>
    </source>
</evidence>
<dbReference type="PROSITE" id="PS51257">
    <property type="entry name" value="PROKAR_LIPOPROTEIN"/>
    <property type="match status" value="1"/>
</dbReference>
<protein>
    <recommendedName>
        <fullName evidence="3">DUF930 domain-containing protein</fullName>
    </recommendedName>
</protein>
<comment type="caution">
    <text evidence="2">The sequence shown here is derived from an EMBL/GenBank/DDBJ whole genome shotgun (WGS) entry which is preliminary data.</text>
</comment>
<evidence type="ECO:0000313" key="2">
    <source>
        <dbReference type="EMBL" id="EBR4142579.1"/>
    </source>
</evidence>
<reference evidence="2" key="1">
    <citation type="submission" date="2018-07" db="EMBL/GenBank/DDBJ databases">
        <authorList>
            <consortium name="PulseNet: The National Subtyping Network for Foodborne Disease Surveillance"/>
            <person name="Tarr C.L."/>
            <person name="Trees E."/>
            <person name="Katz L.S."/>
            <person name="Carleton-Romer H.A."/>
            <person name="Stroika S."/>
            <person name="Kucerova Z."/>
            <person name="Roache K.F."/>
            <person name="Sabol A.L."/>
            <person name="Besser J."/>
            <person name="Gerner-Smidt P."/>
        </authorList>
    </citation>
    <scope>NUCLEOTIDE SEQUENCE</scope>
    <source>
        <strain evidence="2">PNUSAS006765</strain>
    </source>
</reference>